<dbReference type="InterPro" id="IPR053136">
    <property type="entry name" value="UTP_pyrophosphatase-like"/>
</dbReference>
<feature type="domain" description="YgjP-like metallopeptidase" evidence="1">
    <location>
        <begin position="24"/>
        <end position="232"/>
    </location>
</feature>
<dbReference type="Proteomes" id="UP000185999">
    <property type="component" value="Unassembled WGS sequence"/>
</dbReference>
<gene>
    <name evidence="2" type="ORF">SAMN05421760_110100</name>
</gene>
<evidence type="ECO:0000259" key="1">
    <source>
        <dbReference type="Pfam" id="PF01863"/>
    </source>
</evidence>
<evidence type="ECO:0000313" key="3">
    <source>
        <dbReference type="Proteomes" id="UP000185999"/>
    </source>
</evidence>
<dbReference type="Gene3D" id="3.30.2010.10">
    <property type="entry name" value="Metalloproteases ('zincins'), catalytic domain"/>
    <property type="match status" value="1"/>
</dbReference>
<dbReference type="STRING" id="619304.SAMN05421760_110100"/>
<evidence type="ECO:0000313" key="2">
    <source>
        <dbReference type="EMBL" id="SIT00035.1"/>
    </source>
</evidence>
<keyword evidence="3" id="KW-1185">Reference proteome</keyword>
<dbReference type="PANTHER" id="PTHR30399:SF1">
    <property type="entry name" value="UTP PYROPHOSPHATASE"/>
    <property type="match status" value="1"/>
</dbReference>
<sequence>MSKLAFECEGLSVEPIVIKSSRRKTASLEVKNGELKVRVPKGTSEHWIQQFITQRHAWIIQHISSQLDRQQSYQVNPYKTGSVPFLGENFPLNIQMVSEKSSISFNQDRFDIHLNRRISRDPEVVTNELLQAWLVEAARDHLISRTRVLSENMKLVPVTIDIGNFKSMWGRCSAKGDITLNWRLILAEPDAIDYVIIHEICHLQEFNHSAAFWKKVGGYCANTQVWRHYFKERSVWLSWR</sequence>
<dbReference type="RefSeq" id="WP_054339929.1">
    <property type="nucleotide sequence ID" value="NZ_FTOE01000010.1"/>
</dbReference>
<dbReference type="PANTHER" id="PTHR30399">
    <property type="entry name" value="UNCHARACTERIZED PROTEIN YGJP"/>
    <property type="match status" value="1"/>
</dbReference>
<dbReference type="CDD" id="cd07344">
    <property type="entry name" value="M48_yhfN_like"/>
    <property type="match status" value="1"/>
</dbReference>
<dbReference type="OrthoDB" id="9811177at2"/>
<organism evidence="2 3">
    <name type="scientific">Neptunomonas antarctica</name>
    <dbReference type="NCBI Taxonomy" id="619304"/>
    <lineage>
        <taxon>Bacteria</taxon>
        <taxon>Pseudomonadati</taxon>
        <taxon>Pseudomonadota</taxon>
        <taxon>Gammaproteobacteria</taxon>
        <taxon>Oceanospirillales</taxon>
        <taxon>Oceanospirillaceae</taxon>
        <taxon>Neptunomonas</taxon>
    </lineage>
</organism>
<dbReference type="Pfam" id="PF01863">
    <property type="entry name" value="YgjP-like"/>
    <property type="match status" value="1"/>
</dbReference>
<name>A0A1N7NNQ2_9GAMM</name>
<dbReference type="AlphaFoldDB" id="A0A1N7NNQ2"/>
<dbReference type="EMBL" id="FTOE01000010">
    <property type="protein sequence ID" value="SIT00035.1"/>
    <property type="molecule type" value="Genomic_DNA"/>
</dbReference>
<accession>A0A1N7NNQ2</accession>
<protein>
    <recommendedName>
        <fullName evidence="1">YgjP-like metallopeptidase domain-containing protein</fullName>
    </recommendedName>
</protein>
<reference evidence="3" key="1">
    <citation type="submission" date="2017-01" db="EMBL/GenBank/DDBJ databases">
        <authorList>
            <person name="Varghese N."/>
            <person name="Submissions S."/>
        </authorList>
    </citation>
    <scope>NUCLEOTIDE SEQUENCE [LARGE SCALE GENOMIC DNA]</scope>
    <source>
        <strain evidence="3">DSM 22306</strain>
    </source>
</reference>
<dbReference type="InterPro" id="IPR002725">
    <property type="entry name" value="YgjP-like_metallopeptidase"/>
</dbReference>
<proteinExistence type="predicted"/>